<evidence type="ECO:0000313" key="1">
    <source>
        <dbReference type="EMBL" id="CAB4868080.1"/>
    </source>
</evidence>
<organism evidence="1">
    <name type="scientific">freshwater metagenome</name>
    <dbReference type="NCBI Taxonomy" id="449393"/>
    <lineage>
        <taxon>unclassified sequences</taxon>
        <taxon>metagenomes</taxon>
        <taxon>ecological metagenomes</taxon>
    </lineage>
</organism>
<gene>
    <name evidence="1" type="ORF">UFOPK3402_00551</name>
</gene>
<name>A0A6J7DEL9_9ZZZZ</name>
<dbReference type="InterPro" id="IPR036091">
    <property type="entry name" value="Prodiol/glycerol_DeHase__sf_su"/>
</dbReference>
<reference evidence="1" key="1">
    <citation type="submission" date="2020-05" db="EMBL/GenBank/DDBJ databases">
        <authorList>
            <person name="Chiriac C."/>
            <person name="Salcher M."/>
            <person name="Ghai R."/>
            <person name="Kavagutti S V."/>
        </authorList>
    </citation>
    <scope>NUCLEOTIDE SEQUENCE</scope>
</reference>
<proteinExistence type="predicted"/>
<dbReference type="InterPro" id="IPR003207">
    <property type="entry name" value="Ppandiol/glycerol_DeHydtase_su"/>
</dbReference>
<dbReference type="SUPFAM" id="SSF47148">
    <property type="entry name" value="Diol dehydratase, gamma subunit"/>
    <property type="match status" value="1"/>
</dbReference>
<dbReference type="EMBL" id="CAFBLS010000048">
    <property type="protein sequence ID" value="CAB4868080.1"/>
    <property type="molecule type" value="Genomic_DNA"/>
</dbReference>
<sequence length="118" mass="12725">MTTAKSGKPLTEVTLDALRAGDLEIDDVRIHPDTLAAQARVAADHGNPQLAENFLRAAELTLLPDDRVMAIYEALRPRRSTALDLAAIADELEGLGAARNAALIREAAQVYQARNLLL</sequence>
<protein>
    <submittedName>
        <fullName evidence="1">Unannotated protein</fullName>
    </submittedName>
</protein>
<dbReference type="Gene3D" id="1.10.1510.20">
    <property type="entry name" value="Propanediol/glycerol dehydratase, small subunit"/>
    <property type="match status" value="1"/>
</dbReference>
<dbReference type="AlphaFoldDB" id="A0A6J7DEL9"/>
<dbReference type="Pfam" id="PF02287">
    <property type="entry name" value="Dehydratase_SU"/>
    <property type="match status" value="1"/>
</dbReference>
<accession>A0A6J7DEL9</accession>